<feature type="transmembrane region" description="Helical" evidence="12">
    <location>
        <begin position="382"/>
        <end position="406"/>
    </location>
</feature>
<comment type="subcellular location">
    <subcellularLocation>
        <location evidence="1">Cell membrane</location>
        <topology evidence="1">Multi-pass membrane protein</topology>
    </subcellularLocation>
</comment>
<keyword evidence="8" id="KW-0915">Sodium</keyword>
<feature type="transmembrane region" description="Helical" evidence="12">
    <location>
        <begin position="131"/>
        <end position="150"/>
    </location>
</feature>
<reference evidence="14 15" key="1">
    <citation type="submission" date="2018-12" db="EMBL/GenBank/DDBJ databases">
        <authorList>
            <person name="Feng G."/>
            <person name="Zhu H."/>
        </authorList>
    </citation>
    <scope>NUCLEOTIDE SEQUENCE [LARGE SCALE GENOMIC DNA]</scope>
    <source>
        <strain evidence="14 15">KCTC 12533</strain>
    </source>
</reference>
<keyword evidence="4" id="KW-0050">Antiport</keyword>
<accession>A0A3R9N5R8</accession>
<keyword evidence="6 12" id="KW-0812">Transmembrane</keyword>
<evidence type="ECO:0000256" key="10">
    <source>
        <dbReference type="ARBA" id="ARBA00023136"/>
    </source>
</evidence>
<evidence type="ECO:0000256" key="8">
    <source>
        <dbReference type="ARBA" id="ARBA00023053"/>
    </source>
</evidence>
<name>A0A3R9N5R8_9BACT</name>
<dbReference type="RefSeq" id="WP_125419632.1">
    <property type="nucleotide sequence ID" value="NZ_RWIT01000004.1"/>
</dbReference>
<dbReference type="GO" id="GO:0015385">
    <property type="term" value="F:sodium:proton antiporter activity"/>
    <property type="evidence" value="ECO:0007669"/>
    <property type="project" value="InterPro"/>
</dbReference>
<dbReference type="PANTHER" id="PTHR10110:SF195">
    <property type="entry name" value="NA(+)_H(+) ANTIPORTER NHAS2"/>
    <property type="match status" value="1"/>
</dbReference>
<feature type="transmembrane region" description="Helical" evidence="12">
    <location>
        <begin position="208"/>
        <end position="226"/>
    </location>
</feature>
<evidence type="ECO:0000256" key="7">
    <source>
        <dbReference type="ARBA" id="ARBA00022989"/>
    </source>
</evidence>
<feature type="transmembrane region" description="Helical" evidence="12">
    <location>
        <begin position="31"/>
        <end position="50"/>
    </location>
</feature>
<evidence type="ECO:0000256" key="2">
    <source>
        <dbReference type="ARBA" id="ARBA00007367"/>
    </source>
</evidence>
<dbReference type="Pfam" id="PF00999">
    <property type="entry name" value="Na_H_Exchanger"/>
    <property type="match status" value="1"/>
</dbReference>
<evidence type="ECO:0000256" key="1">
    <source>
        <dbReference type="ARBA" id="ARBA00004651"/>
    </source>
</evidence>
<evidence type="ECO:0000313" key="14">
    <source>
        <dbReference type="EMBL" id="RSK48845.1"/>
    </source>
</evidence>
<dbReference type="Proteomes" id="UP000273500">
    <property type="component" value="Unassembled WGS sequence"/>
</dbReference>
<sequence>MELYNTLALLLVLAAAFGYINHRFLRLPSTIGLMVLALVSSLLAIGLGRLGVPWVLTASKLVRGIDFHTILMQVMLSFLLFAGAIHVDVRTLGRERGAVAAMATVGTLLSTIIVATAVYVVLPLLYQPVDFIYCLLFGALISPTDPIAVLGILKEARIDKSLEIKIVGESLFNDGIAVVVFVSLFQIAEFGAERATAAVIGELFLREAVGGIALGVALGYAAFWALRTIDHYQVEVLITLALVMGGTALAAALHTSGPLAIVVAGLIVGDKGRSLGMSDLTREYLDKFWEILDEILNAVLFVLIGLEMLVLDINRTVLLVGTLAIGITLVARLVSVALPLSVLRRYYHFDRPTLRVLTWGGLRGGISVALALSLPDSMPRDLIVGITYVVVIFSIIVQGLTIGPLVKRLGLSSPEPDPGH</sequence>
<keyword evidence="7 12" id="KW-1133">Transmembrane helix</keyword>
<keyword evidence="5" id="KW-1003">Cell membrane</keyword>
<evidence type="ECO:0000259" key="13">
    <source>
        <dbReference type="Pfam" id="PF00999"/>
    </source>
</evidence>
<keyword evidence="3" id="KW-0813">Transport</keyword>
<dbReference type="InterPro" id="IPR006153">
    <property type="entry name" value="Cation/H_exchanger_TM"/>
</dbReference>
<feature type="transmembrane region" description="Helical" evidence="12">
    <location>
        <begin position="238"/>
        <end position="268"/>
    </location>
</feature>
<evidence type="ECO:0000256" key="5">
    <source>
        <dbReference type="ARBA" id="ARBA00022475"/>
    </source>
</evidence>
<keyword evidence="15" id="KW-1185">Reference proteome</keyword>
<proteinExistence type="inferred from homology"/>
<dbReference type="AlphaFoldDB" id="A0A3R9N5R8"/>
<feature type="transmembrane region" description="Helical" evidence="12">
    <location>
        <begin position="356"/>
        <end position="375"/>
    </location>
</feature>
<evidence type="ECO:0000256" key="4">
    <source>
        <dbReference type="ARBA" id="ARBA00022449"/>
    </source>
</evidence>
<dbReference type="Gene3D" id="6.10.140.1330">
    <property type="match status" value="1"/>
</dbReference>
<feature type="domain" description="Cation/H+ exchanger transmembrane" evidence="13">
    <location>
        <begin position="13"/>
        <end position="407"/>
    </location>
</feature>
<keyword evidence="10 12" id="KW-0472">Membrane</keyword>
<feature type="transmembrane region" description="Helical" evidence="12">
    <location>
        <begin position="288"/>
        <end position="310"/>
    </location>
</feature>
<dbReference type="InterPro" id="IPR018422">
    <property type="entry name" value="Cation/H_exchanger_CPA1"/>
</dbReference>
<feature type="transmembrane region" description="Helical" evidence="12">
    <location>
        <begin position="317"/>
        <end position="336"/>
    </location>
</feature>
<evidence type="ECO:0000256" key="6">
    <source>
        <dbReference type="ARBA" id="ARBA00022692"/>
    </source>
</evidence>
<evidence type="ECO:0000256" key="3">
    <source>
        <dbReference type="ARBA" id="ARBA00022448"/>
    </source>
</evidence>
<evidence type="ECO:0000313" key="15">
    <source>
        <dbReference type="Proteomes" id="UP000273500"/>
    </source>
</evidence>
<comment type="similarity">
    <text evidence="2">Belongs to the monovalent cation:proton antiporter 1 (CPA1) transporter (TC 2.A.36) family.</text>
</comment>
<dbReference type="GO" id="GO:0098719">
    <property type="term" value="P:sodium ion import across plasma membrane"/>
    <property type="evidence" value="ECO:0007669"/>
    <property type="project" value="TreeGrafter"/>
</dbReference>
<dbReference type="GO" id="GO:0005886">
    <property type="term" value="C:plasma membrane"/>
    <property type="evidence" value="ECO:0007669"/>
    <property type="project" value="UniProtKB-SubCell"/>
</dbReference>
<feature type="transmembrane region" description="Helical" evidence="12">
    <location>
        <begin position="6"/>
        <end position="24"/>
    </location>
</feature>
<evidence type="ECO:0000256" key="11">
    <source>
        <dbReference type="ARBA" id="ARBA00023201"/>
    </source>
</evidence>
<evidence type="ECO:0000256" key="12">
    <source>
        <dbReference type="SAM" id="Phobius"/>
    </source>
</evidence>
<organism evidence="14 15">
    <name type="scientific">Hymenobacter rigui</name>
    <dbReference type="NCBI Taxonomy" id="334424"/>
    <lineage>
        <taxon>Bacteria</taxon>
        <taxon>Pseudomonadati</taxon>
        <taxon>Bacteroidota</taxon>
        <taxon>Cytophagia</taxon>
        <taxon>Cytophagales</taxon>
        <taxon>Hymenobacteraceae</taxon>
        <taxon>Hymenobacter</taxon>
    </lineage>
</organism>
<gene>
    <name evidence="14" type="ORF">EI291_09775</name>
</gene>
<protein>
    <submittedName>
        <fullName evidence="14">Sodium:proton antiporter</fullName>
    </submittedName>
</protein>
<keyword evidence="9" id="KW-0406">Ion transport</keyword>
<feature type="transmembrane region" description="Helical" evidence="12">
    <location>
        <begin position="171"/>
        <end position="188"/>
    </location>
</feature>
<dbReference type="PANTHER" id="PTHR10110">
    <property type="entry name" value="SODIUM/HYDROGEN EXCHANGER"/>
    <property type="match status" value="1"/>
</dbReference>
<dbReference type="EMBL" id="RWIT01000004">
    <property type="protein sequence ID" value="RSK48845.1"/>
    <property type="molecule type" value="Genomic_DNA"/>
</dbReference>
<dbReference type="GO" id="GO:0051453">
    <property type="term" value="P:regulation of intracellular pH"/>
    <property type="evidence" value="ECO:0007669"/>
    <property type="project" value="TreeGrafter"/>
</dbReference>
<feature type="transmembrane region" description="Helical" evidence="12">
    <location>
        <begin position="70"/>
        <end position="87"/>
    </location>
</feature>
<dbReference type="OrthoDB" id="9774146at2"/>
<feature type="transmembrane region" description="Helical" evidence="12">
    <location>
        <begin position="99"/>
        <end position="125"/>
    </location>
</feature>
<keyword evidence="11" id="KW-0739">Sodium transport</keyword>
<comment type="caution">
    <text evidence="14">The sequence shown here is derived from an EMBL/GenBank/DDBJ whole genome shotgun (WGS) entry which is preliminary data.</text>
</comment>
<dbReference type="GO" id="GO:0015386">
    <property type="term" value="F:potassium:proton antiporter activity"/>
    <property type="evidence" value="ECO:0007669"/>
    <property type="project" value="TreeGrafter"/>
</dbReference>
<evidence type="ECO:0000256" key="9">
    <source>
        <dbReference type="ARBA" id="ARBA00023065"/>
    </source>
</evidence>